<gene>
    <name evidence="1" type="ORF">GOODEAATRI_022234</name>
</gene>
<sequence>MKTSHNGIIINNKTIIFMNPVYGGIRGQIFSLSQQSNPLFALVVFRLAPLHSARFVSVSITVFSVLVPTFLVPAAEQVRGEASAMSSRVMASAQRTDVFNHGLTTAELLPEIPESQRTAFLQACLL</sequence>
<organism evidence="1 2">
    <name type="scientific">Goodea atripinnis</name>
    <dbReference type="NCBI Taxonomy" id="208336"/>
    <lineage>
        <taxon>Eukaryota</taxon>
        <taxon>Metazoa</taxon>
        <taxon>Chordata</taxon>
        <taxon>Craniata</taxon>
        <taxon>Vertebrata</taxon>
        <taxon>Euteleostomi</taxon>
        <taxon>Actinopterygii</taxon>
        <taxon>Neopterygii</taxon>
        <taxon>Teleostei</taxon>
        <taxon>Neoteleostei</taxon>
        <taxon>Acanthomorphata</taxon>
        <taxon>Ovalentaria</taxon>
        <taxon>Atherinomorphae</taxon>
        <taxon>Cyprinodontiformes</taxon>
        <taxon>Goodeidae</taxon>
        <taxon>Goodea</taxon>
    </lineage>
</organism>
<protein>
    <submittedName>
        <fullName evidence="1">Uncharacterized protein</fullName>
    </submittedName>
</protein>
<keyword evidence="2" id="KW-1185">Reference proteome</keyword>
<reference evidence="1 2" key="1">
    <citation type="submission" date="2021-06" db="EMBL/GenBank/DDBJ databases">
        <authorList>
            <person name="Palmer J.M."/>
        </authorList>
    </citation>
    <scope>NUCLEOTIDE SEQUENCE [LARGE SCALE GENOMIC DNA]</scope>
    <source>
        <strain evidence="1 2">GA_2019</strain>
        <tissue evidence="1">Muscle</tissue>
    </source>
</reference>
<accession>A0ABV0MJU3</accession>
<evidence type="ECO:0000313" key="1">
    <source>
        <dbReference type="EMBL" id="MEQ2159377.1"/>
    </source>
</evidence>
<comment type="caution">
    <text evidence="1">The sequence shown here is derived from an EMBL/GenBank/DDBJ whole genome shotgun (WGS) entry which is preliminary data.</text>
</comment>
<proteinExistence type="predicted"/>
<dbReference type="Proteomes" id="UP001476798">
    <property type="component" value="Unassembled WGS sequence"/>
</dbReference>
<evidence type="ECO:0000313" key="2">
    <source>
        <dbReference type="Proteomes" id="UP001476798"/>
    </source>
</evidence>
<name>A0ABV0MJU3_9TELE</name>
<dbReference type="EMBL" id="JAHRIO010002255">
    <property type="protein sequence ID" value="MEQ2159377.1"/>
    <property type="molecule type" value="Genomic_DNA"/>
</dbReference>